<evidence type="ECO:0000313" key="1">
    <source>
        <dbReference type="EMBL" id="PKI41263.1"/>
    </source>
</evidence>
<sequence length="83" mass="9389">MGERIGMVRKVKLLKEPEVVAEETGGTEQHRWSLQWAYAGSHQSPEDLLQLLLSTVGSEVIAQVLERELQKTEWVEERGDGNT</sequence>
<gene>
    <name evidence="1" type="ORF">CRG98_038375</name>
</gene>
<protein>
    <submittedName>
        <fullName evidence="1">Uncharacterized protein</fullName>
    </submittedName>
</protein>
<keyword evidence="2" id="KW-1185">Reference proteome</keyword>
<dbReference type="AlphaFoldDB" id="A0A2I0IBS9"/>
<reference evidence="1 2" key="1">
    <citation type="submission" date="2017-11" db="EMBL/GenBank/DDBJ databases">
        <title>De-novo sequencing of pomegranate (Punica granatum L.) genome.</title>
        <authorList>
            <person name="Akparov Z."/>
            <person name="Amiraslanov A."/>
            <person name="Hajiyeva S."/>
            <person name="Abbasov M."/>
            <person name="Kaur K."/>
            <person name="Hamwieh A."/>
            <person name="Solovyev V."/>
            <person name="Salamov A."/>
            <person name="Braich B."/>
            <person name="Kosarev P."/>
            <person name="Mahmoud A."/>
            <person name="Hajiyev E."/>
            <person name="Babayeva S."/>
            <person name="Izzatullayeva V."/>
            <person name="Mammadov A."/>
            <person name="Mammadov A."/>
            <person name="Sharifova S."/>
            <person name="Ojaghi J."/>
            <person name="Eynullazada K."/>
            <person name="Bayramov B."/>
            <person name="Abdulazimova A."/>
            <person name="Shahmuradov I."/>
        </authorList>
    </citation>
    <scope>NUCLEOTIDE SEQUENCE [LARGE SCALE GENOMIC DNA]</scope>
    <source>
        <strain evidence="2">cv. AG2017</strain>
        <tissue evidence="1">Leaf</tissue>
    </source>
</reference>
<comment type="caution">
    <text evidence="1">The sequence shown here is derived from an EMBL/GenBank/DDBJ whole genome shotgun (WGS) entry which is preliminary data.</text>
</comment>
<organism evidence="1 2">
    <name type="scientific">Punica granatum</name>
    <name type="common">Pomegranate</name>
    <dbReference type="NCBI Taxonomy" id="22663"/>
    <lineage>
        <taxon>Eukaryota</taxon>
        <taxon>Viridiplantae</taxon>
        <taxon>Streptophyta</taxon>
        <taxon>Embryophyta</taxon>
        <taxon>Tracheophyta</taxon>
        <taxon>Spermatophyta</taxon>
        <taxon>Magnoliopsida</taxon>
        <taxon>eudicotyledons</taxon>
        <taxon>Gunneridae</taxon>
        <taxon>Pentapetalae</taxon>
        <taxon>rosids</taxon>
        <taxon>malvids</taxon>
        <taxon>Myrtales</taxon>
        <taxon>Lythraceae</taxon>
        <taxon>Punica</taxon>
    </lineage>
</organism>
<dbReference type="EMBL" id="PGOL01003425">
    <property type="protein sequence ID" value="PKI41263.1"/>
    <property type="molecule type" value="Genomic_DNA"/>
</dbReference>
<name>A0A2I0IBS9_PUNGR</name>
<accession>A0A2I0IBS9</accession>
<dbReference type="Proteomes" id="UP000233551">
    <property type="component" value="Unassembled WGS sequence"/>
</dbReference>
<proteinExistence type="predicted"/>
<evidence type="ECO:0000313" key="2">
    <source>
        <dbReference type="Proteomes" id="UP000233551"/>
    </source>
</evidence>